<dbReference type="InterPro" id="IPR027417">
    <property type="entry name" value="P-loop_NTPase"/>
</dbReference>
<feature type="transmembrane region" description="Helical" evidence="8">
    <location>
        <begin position="56"/>
        <end position="74"/>
    </location>
</feature>
<dbReference type="Gene3D" id="3.40.50.300">
    <property type="entry name" value="P-loop containing nucleotide triphosphate hydrolases"/>
    <property type="match status" value="1"/>
</dbReference>
<comment type="similarity">
    <text evidence="2">Belongs to the CpsC/CapA family.</text>
</comment>
<reference evidence="10" key="1">
    <citation type="submission" date="2021-01" db="EMBL/GenBank/DDBJ databases">
        <title>Whole genome shotgun sequence of Virgisporangium aurantiacum NBRC 16421.</title>
        <authorList>
            <person name="Komaki H."/>
            <person name="Tamura T."/>
        </authorList>
    </citation>
    <scope>NUCLEOTIDE SEQUENCE</scope>
    <source>
        <strain evidence="10">NBRC 16421</strain>
    </source>
</reference>
<keyword evidence="4 8" id="KW-0812">Transmembrane</keyword>
<name>A0A8J4E296_9ACTN</name>
<feature type="transmembrane region" description="Helical" evidence="8">
    <location>
        <begin position="12"/>
        <end position="29"/>
    </location>
</feature>
<dbReference type="InterPro" id="IPR050445">
    <property type="entry name" value="Bact_polysacc_biosynth/exp"/>
</dbReference>
<protein>
    <recommendedName>
        <fullName evidence="9">Polysaccharide chain length determinant N-terminal domain-containing protein</fullName>
    </recommendedName>
</protein>
<comment type="caution">
    <text evidence="10">The sequence shown here is derived from an EMBL/GenBank/DDBJ whole genome shotgun (WGS) entry which is preliminary data.</text>
</comment>
<evidence type="ECO:0000256" key="2">
    <source>
        <dbReference type="ARBA" id="ARBA00006683"/>
    </source>
</evidence>
<dbReference type="Pfam" id="PF02706">
    <property type="entry name" value="Wzz"/>
    <property type="match status" value="1"/>
</dbReference>
<evidence type="ECO:0000259" key="9">
    <source>
        <dbReference type="Pfam" id="PF02706"/>
    </source>
</evidence>
<dbReference type="Proteomes" id="UP000612585">
    <property type="component" value="Unassembled WGS sequence"/>
</dbReference>
<evidence type="ECO:0000256" key="8">
    <source>
        <dbReference type="SAM" id="Phobius"/>
    </source>
</evidence>
<dbReference type="EMBL" id="BOPG01000043">
    <property type="protein sequence ID" value="GIJ58764.1"/>
    <property type="molecule type" value="Genomic_DNA"/>
</dbReference>
<comment type="subcellular location">
    <subcellularLocation>
        <location evidence="1">Cell membrane</location>
        <topology evidence="1">Multi-pass membrane protein</topology>
    </subcellularLocation>
</comment>
<dbReference type="SUPFAM" id="SSF52540">
    <property type="entry name" value="P-loop containing nucleoside triphosphate hydrolases"/>
    <property type="match status" value="1"/>
</dbReference>
<evidence type="ECO:0000256" key="3">
    <source>
        <dbReference type="ARBA" id="ARBA00022475"/>
    </source>
</evidence>
<keyword evidence="6 8" id="KW-0472">Membrane</keyword>
<keyword evidence="11" id="KW-1185">Reference proteome</keyword>
<evidence type="ECO:0000313" key="10">
    <source>
        <dbReference type="EMBL" id="GIJ58764.1"/>
    </source>
</evidence>
<gene>
    <name evidence="10" type="ORF">Vau01_062800</name>
</gene>
<dbReference type="InterPro" id="IPR003856">
    <property type="entry name" value="LPS_length_determ_N"/>
</dbReference>
<evidence type="ECO:0000256" key="4">
    <source>
        <dbReference type="ARBA" id="ARBA00022692"/>
    </source>
</evidence>
<evidence type="ECO:0000313" key="11">
    <source>
        <dbReference type="Proteomes" id="UP000612585"/>
    </source>
</evidence>
<evidence type="ECO:0000256" key="7">
    <source>
        <dbReference type="SAM" id="MobiDB-lite"/>
    </source>
</evidence>
<keyword evidence="3" id="KW-1003">Cell membrane</keyword>
<feature type="domain" description="Polysaccharide chain length determinant N-terminal" evidence="9">
    <location>
        <begin position="45"/>
        <end position="132"/>
    </location>
</feature>
<dbReference type="PANTHER" id="PTHR32309:SF13">
    <property type="entry name" value="FERRIC ENTEROBACTIN TRANSPORT PROTEIN FEPE"/>
    <property type="match status" value="1"/>
</dbReference>
<organism evidence="10 11">
    <name type="scientific">Virgisporangium aurantiacum</name>
    <dbReference type="NCBI Taxonomy" id="175570"/>
    <lineage>
        <taxon>Bacteria</taxon>
        <taxon>Bacillati</taxon>
        <taxon>Actinomycetota</taxon>
        <taxon>Actinomycetes</taxon>
        <taxon>Micromonosporales</taxon>
        <taxon>Micromonosporaceae</taxon>
        <taxon>Virgisporangium</taxon>
    </lineage>
</organism>
<sequence length="616" mass="65460">MPGHRKESKIYIRRVTYVPFVALALWSGFRRPDRRRGVLDAASYDMSDLLGMVRRHWWIVALLTIFGVVGAYEVTARQPKVFESATSVLVQPTGAGQDTNVSGGRTKGEINLDTEAQLVRSTAVATDAAQLLRSTAAPDSLAGKVSVEVPANTSVLVITFKAGGARDAQAGSHAFAEAYLRNREETAANELAEQIATIDGKLKQLNAALAPINSRLASLRPDSSERPNLESQRLTITNQVNTLSARLNQLVTTTVSAGKIIRDANLPERPSKPVLPLNLGSGAAVGLLLGAGAAILRERLDRRIRRPDDLTRRCDVAVLAALPPKVRPRLDDVFPPFGAGGRVFNRLRNEVVAGSPMKENGTGRALAERGDRGQVIVVAGASRGSASTVVAANLAAAFARTGGQTVLVCAHLPDSVAELAPVTRLLGVRAVPGLSDVLAGKVALGRAVQRASRQPRLSVITTGGTASASGLLQSQMLRDALTSLRRQAEYVVIEAPATSTSADAQSVASLADIALVAVELKRTRYADVTDAAEQLRRVGTPLLGAVVLPRLVRHRDEPPPAPARAHDEDDDNDALDLDEEETEDEAVADADTVVMKKVGTRKKPRKAPATNTSAPR</sequence>
<evidence type="ECO:0000256" key="6">
    <source>
        <dbReference type="ARBA" id="ARBA00023136"/>
    </source>
</evidence>
<dbReference type="AlphaFoldDB" id="A0A8J4E296"/>
<dbReference type="GO" id="GO:0005886">
    <property type="term" value="C:plasma membrane"/>
    <property type="evidence" value="ECO:0007669"/>
    <property type="project" value="UniProtKB-SubCell"/>
</dbReference>
<evidence type="ECO:0000256" key="5">
    <source>
        <dbReference type="ARBA" id="ARBA00022989"/>
    </source>
</evidence>
<feature type="compositionally biased region" description="Acidic residues" evidence="7">
    <location>
        <begin position="568"/>
        <end position="588"/>
    </location>
</feature>
<feature type="region of interest" description="Disordered" evidence="7">
    <location>
        <begin position="551"/>
        <end position="616"/>
    </location>
</feature>
<proteinExistence type="inferred from homology"/>
<keyword evidence="5 8" id="KW-1133">Transmembrane helix</keyword>
<accession>A0A8J4E296</accession>
<dbReference type="PANTHER" id="PTHR32309">
    <property type="entry name" value="TYROSINE-PROTEIN KINASE"/>
    <property type="match status" value="1"/>
</dbReference>
<evidence type="ECO:0000256" key="1">
    <source>
        <dbReference type="ARBA" id="ARBA00004651"/>
    </source>
</evidence>